<accession>A0AA88IX90</accession>
<proteinExistence type="predicted"/>
<sequence length="133" mass="15615">MSNPTKPDDHDHNQSPQKTHHDDQQDHDYHDQLEDGKPKMEQLLIPSTLDHHEEQKLDYFNSCKTPTSEDQKIPTTQSCPSTPRKPASDRVFRRKRTLSELHFFESTGREEVESFFRSSTFKFPGQKKRCMSV</sequence>
<dbReference type="Gramene" id="FCD_00015549-RA">
    <property type="protein sequence ID" value="FCD_00015549-RA:cds"/>
    <property type="gene ID" value="FCD_00015549"/>
</dbReference>
<evidence type="ECO:0000256" key="2">
    <source>
        <dbReference type="ARBA" id="ARBA00023306"/>
    </source>
</evidence>
<dbReference type="Proteomes" id="UP001187192">
    <property type="component" value="Unassembled WGS sequence"/>
</dbReference>
<dbReference type="PANTHER" id="PTHR33142">
    <property type="entry name" value="CYCLIN-DEPENDENT PROTEIN KINASE INHIBITOR SMR13"/>
    <property type="match status" value="1"/>
</dbReference>
<gene>
    <name evidence="4" type="ORF">TIFTF001_028904</name>
</gene>
<name>A0AA88IX90_FICCA</name>
<evidence type="ECO:0000256" key="3">
    <source>
        <dbReference type="SAM" id="MobiDB-lite"/>
    </source>
</evidence>
<protein>
    <submittedName>
        <fullName evidence="4">Uncharacterized protein</fullName>
    </submittedName>
</protein>
<dbReference type="InterPro" id="IPR040389">
    <property type="entry name" value="SMR"/>
</dbReference>
<keyword evidence="1" id="KW-0649">Protein kinase inhibitor</keyword>
<keyword evidence="5" id="KW-1185">Reference proteome</keyword>
<dbReference type="PANTHER" id="PTHR33142:SF89">
    <property type="entry name" value="CYCLIN-DEPENDENT PROTEIN KINASE INHIBITOR SMR2"/>
    <property type="match status" value="1"/>
</dbReference>
<keyword evidence="2" id="KW-0131">Cell cycle</keyword>
<comment type="caution">
    <text evidence="4">The sequence shown here is derived from an EMBL/GenBank/DDBJ whole genome shotgun (WGS) entry which is preliminary data.</text>
</comment>
<organism evidence="4 5">
    <name type="scientific">Ficus carica</name>
    <name type="common">Common fig</name>
    <dbReference type="NCBI Taxonomy" id="3494"/>
    <lineage>
        <taxon>Eukaryota</taxon>
        <taxon>Viridiplantae</taxon>
        <taxon>Streptophyta</taxon>
        <taxon>Embryophyta</taxon>
        <taxon>Tracheophyta</taxon>
        <taxon>Spermatophyta</taxon>
        <taxon>Magnoliopsida</taxon>
        <taxon>eudicotyledons</taxon>
        <taxon>Gunneridae</taxon>
        <taxon>Pentapetalae</taxon>
        <taxon>rosids</taxon>
        <taxon>fabids</taxon>
        <taxon>Rosales</taxon>
        <taxon>Moraceae</taxon>
        <taxon>Ficeae</taxon>
        <taxon>Ficus</taxon>
    </lineage>
</organism>
<evidence type="ECO:0000256" key="1">
    <source>
        <dbReference type="ARBA" id="ARBA00023013"/>
    </source>
</evidence>
<dbReference type="EMBL" id="BTGU01000091">
    <property type="protein sequence ID" value="GMN59823.1"/>
    <property type="molecule type" value="Genomic_DNA"/>
</dbReference>
<dbReference type="GO" id="GO:0004860">
    <property type="term" value="F:protein kinase inhibitor activity"/>
    <property type="evidence" value="ECO:0007669"/>
    <property type="project" value="UniProtKB-KW"/>
</dbReference>
<evidence type="ECO:0000313" key="5">
    <source>
        <dbReference type="Proteomes" id="UP001187192"/>
    </source>
</evidence>
<reference evidence="4" key="1">
    <citation type="submission" date="2023-07" db="EMBL/GenBank/DDBJ databases">
        <title>draft genome sequence of fig (Ficus carica).</title>
        <authorList>
            <person name="Takahashi T."/>
            <person name="Nishimura K."/>
        </authorList>
    </citation>
    <scope>NUCLEOTIDE SEQUENCE</scope>
</reference>
<feature type="compositionally biased region" description="Basic and acidic residues" evidence="3">
    <location>
        <begin position="1"/>
        <end position="40"/>
    </location>
</feature>
<dbReference type="GO" id="GO:0032875">
    <property type="term" value="P:regulation of DNA endoreduplication"/>
    <property type="evidence" value="ECO:0007669"/>
    <property type="project" value="InterPro"/>
</dbReference>
<evidence type="ECO:0000313" key="4">
    <source>
        <dbReference type="EMBL" id="GMN59823.1"/>
    </source>
</evidence>
<feature type="region of interest" description="Disordered" evidence="3">
    <location>
        <begin position="1"/>
        <end position="90"/>
    </location>
</feature>
<dbReference type="AlphaFoldDB" id="A0AA88IX90"/>